<evidence type="ECO:0000259" key="3">
    <source>
        <dbReference type="Pfam" id="PF13358"/>
    </source>
</evidence>
<evidence type="ECO:0000259" key="2">
    <source>
        <dbReference type="Pfam" id="PF01326"/>
    </source>
</evidence>
<dbReference type="OrthoDB" id="6436543at2759"/>
<comment type="similarity">
    <text evidence="1">Belongs to the PEP-utilizing enzyme family.</text>
</comment>
<dbReference type="InterPro" id="IPR036397">
    <property type="entry name" value="RNaseH_sf"/>
</dbReference>
<feature type="domain" description="Pyruvate phosphate dikinase AMP/ATP-binding" evidence="2">
    <location>
        <begin position="222"/>
        <end position="267"/>
    </location>
</feature>
<dbReference type="GO" id="GO:0003676">
    <property type="term" value="F:nucleic acid binding"/>
    <property type="evidence" value="ECO:0007669"/>
    <property type="project" value="InterPro"/>
</dbReference>
<dbReference type="Pfam" id="PF01326">
    <property type="entry name" value="PPDK_N"/>
    <property type="match status" value="1"/>
</dbReference>
<dbReference type="InterPro" id="IPR051549">
    <property type="entry name" value="PEP_Utilizing_Enz"/>
</dbReference>
<protein>
    <submittedName>
        <fullName evidence="4">PPDK_N domain-containing protein</fullName>
    </submittedName>
</protein>
<dbReference type="Proteomes" id="UP000887013">
    <property type="component" value="Unassembled WGS sequence"/>
</dbReference>
<reference evidence="4" key="1">
    <citation type="submission" date="2020-08" db="EMBL/GenBank/DDBJ databases">
        <title>Multicomponent nature underlies the extraordinary mechanical properties of spider dragline silk.</title>
        <authorList>
            <person name="Kono N."/>
            <person name="Nakamura H."/>
            <person name="Mori M."/>
            <person name="Yoshida Y."/>
            <person name="Ohtoshi R."/>
            <person name="Malay A.D."/>
            <person name="Moran D.A.P."/>
            <person name="Tomita M."/>
            <person name="Numata K."/>
            <person name="Arakawa K."/>
        </authorList>
    </citation>
    <scope>NUCLEOTIDE SEQUENCE</scope>
</reference>
<proteinExistence type="inferred from homology"/>
<feature type="domain" description="Tc1-like transposase DDE" evidence="3">
    <location>
        <begin position="46"/>
        <end position="203"/>
    </location>
</feature>
<dbReference type="InterPro" id="IPR002192">
    <property type="entry name" value="PPDK_AMP/ATP-bd"/>
</dbReference>
<organism evidence="4 5">
    <name type="scientific">Nephila pilipes</name>
    <name type="common">Giant wood spider</name>
    <name type="synonym">Nephila maculata</name>
    <dbReference type="NCBI Taxonomy" id="299642"/>
    <lineage>
        <taxon>Eukaryota</taxon>
        <taxon>Metazoa</taxon>
        <taxon>Ecdysozoa</taxon>
        <taxon>Arthropoda</taxon>
        <taxon>Chelicerata</taxon>
        <taxon>Arachnida</taxon>
        <taxon>Araneae</taxon>
        <taxon>Araneomorphae</taxon>
        <taxon>Entelegynae</taxon>
        <taxon>Araneoidea</taxon>
        <taxon>Nephilidae</taxon>
        <taxon>Nephila</taxon>
    </lineage>
</organism>
<evidence type="ECO:0000313" key="4">
    <source>
        <dbReference type="EMBL" id="GFU44191.1"/>
    </source>
</evidence>
<dbReference type="InterPro" id="IPR038717">
    <property type="entry name" value="Tc1-like_DDE_dom"/>
</dbReference>
<accession>A0A8X6QX60</accession>
<name>A0A8X6QX60_NEPPI</name>
<dbReference type="Gene3D" id="3.30.420.10">
    <property type="entry name" value="Ribonuclease H-like superfamily/Ribonuclease H"/>
    <property type="match status" value="1"/>
</dbReference>
<dbReference type="AlphaFoldDB" id="A0A8X6QX60"/>
<dbReference type="SUPFAM" id="SSF56059">
    <property type="entry name" value="Glutathione synthetase ATP-binding domain-like"/>
    <property type="match status" value="1"/>
</dbReference>
<evidence type="ECO:0000256" key="1">
    <source>
        <dbReference type="ARBA" id="ARBA00007837"/>
    </source>
</evidence>
<dbReference type="PANTHER" id="PTHR43615">
    <property type="entry name" value="PHOSPHOENOLPYRUVATE SYNTHASE-RELATED"/>
    <property type="match status" value="1"/>
</dbReference>
<dbReference type="GO" id="GO:0005524">
    <property type="term" value="F:ATP binding"/>
    <property type="evidence" value="ECO:0007669"/>
    <property type="project" value="InterPro"/>
</dbReference>
<gene>
    <name evidence="4" type="primary">AVEN_125747_1</name>
    <name evidence="4" type="ORF">NPIL_20791</name>
</gene>
<dbReference type="GO" id="GO:0016301">
    <property type="term" value="F:kinase activity"/>
    <property type="evidence" value="ECO:0007669"/>
    <property type="project" value="InterPro"/>
</dbReference>
<keyword evidence="5" id="KW-1185">Reference proteome</keyword>
<sequence length="644" mass="74098">MKELELSPYKIQVTQPLKEDHTQRRSEFAQLMLEKLQTGEIDVKKIWFSDEAYFTLDGHLNKQNYRYWGRERLEITVVRSLHPKKFLVWCATSSHGVFGPIFIDGTLSAANYRKFLDEEFIPFLHGHDLVQGHWFMQDGARPHRTADVFEVLNEHFSDRIIGLDYPSHFQGGIEWPPYSPDLNPCDYYLSGYLKSKVLQTSPTNLPELKTAITTAVDTIDSEACSRIERFYKSSRDIEWGILNDEIYILQSRPVTNASSETDFEIKHEFDAPLRCEHEYFTVANVGEVMPGATSPLGIEVLTKSFSNVIKRQAFEKGIVDNLFQSKYFLTGILPFYNNMMITVAEMLIRYGLNTPRSKGFMISVFGRLLDDPDLLEYAGSKVQGEFKSSLISDLRYYKDLFFFDYGIEKAKQRFDNYHYDFLKPKTAKEAFKAILNSCSDFAEAVLYHMECSENSSNWNMYMFTTLCEAKGNFDNDVYSDFASLLATSSDVESANVPQAMQDVADQIVKDIGKEKFSSLSEEDAEKWLQTSTSLAGYKFRQFIKRHGHRCLREFDVKSITWGMDPKLLVKLLQFSGCVMFFPVGKQFAEDTYSSYEEYVSSFGYKTHTLHMKNLAGTSKESSKKEDSIDAIFSELNVPLSFMSK</sequence>
<dbReference type="PANTHER" id="PTHR43615:SF1">
    <property type="entry name" value="PPDK_N DOMAIN-CONTAINING PROTEIN"/>
    <property type="match status" value="1"/>
</dbReference>
<comment type="caution">
    <text evidence="4">The sequence shown here is derived from an EMBL/GenBank/DDBJ whole genome shotgun (WGS) entry which is preliminary data.</text>
</comment>
<dbReference type="EMBL" id="BMAW01085722">
    <property type="protein sequence ID" value="GFU44191.1"/>
    <property type="molecule type" value="Genomic_DNA"/>
</dbReference>
<evidence type="ECO:0000313" key="5">
    <source>
        <dbReference type="Proteomes" id="UP000887013"/>
    </source>
</evidence>
<dbReference type="Pfam" id="PF13358">
    <property type="entry name" value="DDE_3"/>
    <property type="match status" value="1"/>
</dbReference>